<comment type="caution">
    <text evidence="3">The sequence shown here is derived from an EMBL/GenBank/DDBJ whole genome shotgun (WGS) entry which is preliminary data.</text>
</comment>
<feature type="compositionally biased region" description="Acidic residues" evidence="1">
    <location>
        <begin position="379"/>
        <end position="388"/>
    </location>
</feature>
<proteinExistence type="predicted"/>
<evidence type="ECO:0000313" key="3">
    <source>
        <dbReference type="EMBL" id="RLQ89973.1"/>
    </source>
</evidence>
<keyword evidence="4" id="KW-1185">Reference proteome</keyword>
<feature type="compositionally biased region" description="Acidic residues" evidence="1">
    <location>
        <begin position="402"/>
        <end position="414"/>
    </location>
</feature>
<feature type="region of interest" description="Disordered" evidence="1">
    <location>
        <begin position="189"/>
        <end position="272"/>
    </location>
</feature>
<feature type="non-terminal residue" evidence="3">
    <location>
        <position position="414"/>
    </location>
</feature>
<organism evidence="3 4">
    <name type="scientific">Falsibacillus albus</name>
    <dbReference type="NCBI Taxonomy" id="2478915"/>
    <lineage>
        <taxon>Bacteria</taxon>
        <taxon>Bacillati</taxon>
        <taxon>Bacillota</taxon>
        <taxon>Bacilli</taxon>
        <taxon>Bacillales</taxon>
        <taxon>Bacillaceae</taxon>
        <taxon>Falsibacillus</taxon>
    </lineage>
</organism>
<feature type="region of interest" description="Disordered" evidence="1">
    <location>
        <begin position="379"/>
        <end position="414"/>
    </location>
</feature>
<feature type="transmembrane region" description="Helical" evidence="2">
    <location>
        <begin position="7"/>
        <end position="25"/>
    </location>
</feature>
<keyword evidence="2" id="KW-1133">Transmembrane helix</keyword>
<gene>
    <name evidence="3" type="ORF">D9X91_22145</name>
</gene>
<dbReference type="EMBL" id="RCVZ01000033">
    <property type="protein sequence ID" value="RLQ89973.1"/>
    <property type="molecule type" value="Genomic_DNA"/>
</dbReference>
<dbReference type="AlphaFoldDB" id="A0A3L7JH15"/>
<protein>
    <submittedName>
        <fullName evidence="3">Uncharacterized protein</fullName>
    </submittedName>
</protein>
<feature type="region of interest" description="Disordered" evidence="1">
    <location>
        <begin position="284"/>
        <end position="306"/>
    </location>
</feature>
<name>A0A3L7JH15_9BACI</name>
<feature type="compositionally biased region" description="Acidic residues" evidence="1">
    <location>
        <begin position="292"/>
        <end position="306"/>
    </location>
</feature>
<evidence type="ECO:0000313" key="4">
    <source>
        <dbReference type="Proteomes" id="UP000276770"/>
    </source>
</evidence>
<keyword evidence="2" id="KW-0812">Transmembrane</keyword>
<feature type="compositionally biased region" description="Acidic residues" evidence="1">
    <location>
        <begin position="235"/>
        <end position="271"/>
    </location>
</feature>
<keyword evidence="2" id="KW-0472">Membrane</keyword>
<accession>A0A3L7JH15</accession>
<dbReference type="Proteomes" id="UP000276770">
    <property type="component" value="Unassembled WGS sequence"/>
</dbReference>
<evidence type="ECO:0000256" key="2">
    <source>
        <dbReference type="SAM" id="Phobius"/>
    </source>
</evidence>
<evidence type="ECO:0000256" key="1">
    <source>
        <dbReference type="SAM" id="MobiDB-lite"/>
    </source>
</evidence>
<reference evidence="3 4" key="1">
    <citation type="submission" date="2018-10" db="EMBL/GenBank/DDBJ databases">
        <title>Falsibacillus sp. genome draft.</title>
        <authorList>
            <person name="Shi S."/>
        </authorList>
    </citation>
    <scope>NUCLEOTIDE SEQUENCE [LARGE SCALE GENOMIC DNA]</scope>
    <source>
        <strain evidence="3 4">GY 10110</strain>
    </source>
</reference>
<sequence length="414" mass="47088">MNKYQRLISVLEALVGAEIGVYLIARNLITGTLKKISGEFLEVELCEHQILQFELRDLVAFSFDKTESIEIIKDVPRVQWVSAEAQQKTFYGILGGIWDEYVMLDHGDKIILVNRLYFAPVIRGGDSVRIGMEQQQAEEQKLFASNRHAAEIKNEQTQEAAPTEEDNVEIIEIDEFEDQEDSEEIPIEVHETFTVQDEDSLDDEPELEMEEDEFEDEETIEIDLSSSSDVGLESTEPEAEDEEEESLDGQPLFEEENEAQEEMGIEEEQPEDAVIQVELQQNDVPGITDATDHEDLEEEASEEELMDDEEFLETMESVISEFIQELDSLDFDEEMDFVVDEDATEDEAGIDEEFIEAVEAVKVEDIEEAVVEAELVEETAVETEEVETIMEQNDAGSPTPDAYEEDLVEAEEPI</sequence>
<feature type="compositionally biased region" description="Acidic residues" evidence="1">
    <location>
        <begin position="196"/>
        <end position="221"/>
    </location>
</feature>